<dbReference type="RefSeq" id="WP_236133994.1">
    <property type="nucleotide sequence ID" value="NZ_JAKGTH010000008.1"/>
</dbReference>
<organism evidence="1 2">
    <name type="scientific">Gillisia lutea</name>
    <dbReference type="NCBI Taxonomy" id="2909668"/>
    <lineage>
        <taxon>Bacteria</taxon>
        <taxon>Pseudomonadati</taxon>
        <taxon>Bacteroidota</taxon>
        <taxon>Flavobacteriia</taxon>
        <taxon>Flavobacteriales</taxon>
        <taxon>Flavobacteriaceae</taxon>
        <taxon>Gillisia</taxon>
    </lineage>
</organism>
<accession>A0ABS9EK63</accession>
<evidence type="ECO:0000313" key="2">
    <source>
        <dbReference type="Proteomes" id="UP001179363"/>
    </source>
</evidence>
<proteinExistence type="predicted"/>
<reference evidence="1" key="1">
    <citation type="submission" date="2022-01" db="EMBL/GenBank/DDBJ databases">
        <title>Gillisia lutea sp. nov., isolated from marine plastic residues from the Malvarosa beach (Valencia, Spain).</title>
        <authorList>
            <person name="Vidal-Verdu A."/>
            <person name="Molina-Menor E."/>
            <person name="Satari L."/>
            <person name="Pascual J."/>
            <person name="Pereto J."/>
            <person name="Porcar M."/>
        </authorList>
    </citation>
    <scope>NUCLEOTIDE SEQUENCE</scope>
    <source>
        <strain evidence="1">M10.2A</strain>
    </source>
</reference>
<protein>
    <submittedName>
        <fullName evidence="1">Uncharacterized protein</fullName>
    </submittedName>
</protein>
<dbReference type="EMBL" id="JAKGTH010000008">
    <property type="protein sequence ID" value="MCF4101851.1"/>
    <property type="molecule type" value="Genomic_DNA"/>
</dbReference>
<name>A0ABS9EK63_9FLAO</name>
<gene>
    <name evidence="1" type="ORF">L1I30_09250</name>
</gene>
<evidence type="ECO:0000313" key="1">
    <source>
        <dbReference type="EMBL" id="MCF4101851.1"/>
    </source>
</evidence>
<comment type="caution">
    <text evidence="1">The sequence shown here is derived from an EMBL/GenBank/DDBJ whole genome shotgun (WGS) entry which is preliminary data.</text>
</comment>
<keyword evidence="2" id="KW-1185">Reference proteome</keyword>
<dbReference type="Proteomes" id="UP001179363">
    <property type="component" value="Unassembled WGS sequence"/>
</dbReference>
<sequence>MITLVEILVSAIIGLFTSITEVPPTEQAIYFMKDAEPNFECEIQCPSKDLLNCYQLYRTV</sequence>